<keyword evidence="1" id="KW-0732">Signal</keyword>
<reference evidence="3 4" key="1">
    <citation type="submission" date="2019-02" db="EMBL/GenBank/DDBJ databases">
        <title>Complete Genome Sequence and Methylome Analysis of Sphaerotilus natans subsp. sulfidivorans D-507.</title>
        <authorList>
            <person name="Fomenkov A."/>
            <person name="Gridneva E."/>
            <person name="Smolyakov D."/>
            <person name="Dubinina G."/>
            <person name="Vincze T."/>
            <person name="Grabovich M."/>
            <person name="Roberts R.J."/>
        </authorList>
    </citation>
    <scope>NUCLEOTIDE SEQUENCE [LARGE SCALE GENOMIC DNA]</scope>
    <source>
        <strain evidence="3 4">D-507</strain>
    </source>
</reference>
<evidence type="ECO:0000313" key="3">
    <source>
        <dbReference type="EMBL" id="QEN01290.1"/>
    </source>
</evidence>
<feature type="chain" id="PRO_5044618814" description="Carboxypeptidase regulatory-like domain-containing protein" evidence="1">
    <location>
        <begin position="22"/>
        <end position="532"/>
    </location>
</feature>
<dbReference type="OrthoDB" id="9150142at2"/>
<accession>A0A5C1Q2K4</accession>
<dbReference type="Proteomes" id="UP001549111">
    <property type="component" value="Unassembled WGS sequence"/>
</dbReference>
<evidence type="ECO:0000256" key="1">
    <source>
        <dbReference type="SAM" id="SignalP"/>
    </source>
</evidence>
<sequence length="532" mass="53400">MHQMRLLSASLVLAFGLSACGGSDSTSAPAVPVASASSGVLVDDLIAGATVFCDDNSNGVLDAGEKSAVTDSAGAYAFSSACSSQIASVAETGYDLTTLKAPKGQFIAPAGSGVVSPFTTLKVVSGLSDTDFQAVLSGLGLAGVDVTSFNPFSASTDSARATTAAAVAKVLADIAELSAEAGGSPAAAFRGAVAAIATQARSSTTPVFASETSLRAMVNAAVSAGLEAGNKDSSGNAVWSASQLAAAVDLSTQGLTVLAQKTREAASLSAAKDLLSSSAVLTLVGSVDLSDSSAVAAARTQLSNATELAKPQYVYLSDDSIEIVPLQGKEVTATMIQFESSAGLTLSGQTLASLEQVWLPLTATSLALPKGGADLVLGIEIENTATGGILQARLAGVTLSRDSEGTVKAMIDDAARLHLYLKTGTGIEIGTGTKAITDISAKILCSCDSGVGIDLQKIADGLRKNFPDNTSLIDKTLAETGTFRVRMVATGADMRRADGTRLGLSRIAVRTPGSSATAAEVGGVAIQGRVTF</sequence>
<dbReference type="SUPFAM" id="SSF117074">
    <property type="entry name" value="Hypothetical protein PA1324"/>
    <property type="match status" value="1"/>
</dbReference>
<dbReference type="EMBL" id="CP035708">
    <property type="protein sequence ID" value="QEN01290.1"/>
    <property type="molecule type" value="Genomic_DNA"/>
</dbReference>
<proteinExistence type="predicted"/>
<evidence type="ECO:0000313" key="2">
    <source>
        <dbReference type="EMBL" id="MET3602314.1"/>
    </source>
</evidence>
<gene>
    <name evidence="2" type="ORF">ABIC99_000090</name>
    <name evidence="3" type="ORF">EWH46_11210</name>
</gene>
<dbReference type="Proteomes" id="UP000323522">
    <property type="component" value="Chromosome"/>
</dbReference>
<dbReference type="PROSITE" id="PS51257">
    <property type="entry name" value="PROKAR_LIPOPROTEIN"/>
    <property type="match status" value="1"/>
</dbReference>
<evidence type="ECO:0000313" key="5">
    <source>
        <dbReference type="Proteomes" id="UP001549111"/>
    </source>
</evidence>
<dbReference type="KEGG" id="snn:EWH46_11210"/>
<protein>
    <recommendedName>
        <fullName evidence="6">Carboxypeptidase regulatory-like domain-containing protein</fullName>
    </recommendedName>
</protein>
<dbReference type="EMBL" id="JBEPLS010000001">
    <property type="protein sequence ID" value="MET3602314.1"/>
    <property type="molecule type" value="Genomic_DNA"/>
</dbReference>
<evidence type="ECO:0008006" key="6">
    <source>
        <dbReference type="Google" id="ProtNLM"/>
    </source>
</evidence>
<name>A0A5C1Q2K4_9BURK</name>
<reference evidence="2 5" key="2">
    <citation type="submission" date="2024-06" db="EMBL/GenBank/DDBJ databases">
        <title>Genomic Encyclopedia of Type Strains, Phase IV (KMG-IV): sequencing the most valuable type-strain genomes for metagenomic binning, comparative biology and taxonomic classification.</title>
        <authorList>
            <person name="Goeker M."/>
        </authorList>
    </citation>
    <scope>NUCLEOTIDE SEQUENCE [LARGE SCALE GENOMIC DNA]</scope>
    <source>
        <strain evidence="2 5">D-501</strain>
    </source>
</reference>
<organism evidence="3 4">
    <name type="scientific">Sphaerotilus sulfidivorans</name>
    <dbReference type="NCBI Taxonomy" id="639200"/>
    <lineage>
        <taxon>Bacteria</taxon>
        <taxon>Pseudomonadati</taxon>
        <taxon>Pseudomonadota</taxon>
        <taxon>Betaproteobacteria</taxon>
        <taxon>Burkholderiales</taxon>
        <taxon>Sphaerotilaceae</taxon>
        <taxon>Sphaerotilus</taxon>
    </lineage>
</organism>
<evidence type="ECO:0000313" key="4">
    <source>
        <dbReference type="Proteomes" id="UP000323522"/>
    </source>
</evidence>
<dbReference type="AlphaFoldDB" id="A0A5C1Q2K4"/>
<feature type="signal peptide" evidence="1">
    <location>
        <begin position="1"/>
        <end position="21"/>
    </location>
</feature>
<dbReference type="RefSeq" id="WP_149503987.1">
    <property type="nucleotide sequence ID" value="NZ_CP035708.1"/>
</dbReference>
<keyword evidence="5" id="KW-1185">Reference proteome</keyword>